<feature type="transmembrane region" description="Helical" evidence="6">
    <location>
        <begin position="113"/>
        <end position="132"/>
    </location>
</feature>
<keyword evidence="8" id="KW-1185">Reference proteome</keyword>
<gene>
    <name evidence="7" type="ORF">NADFUDRAFT_42546</name>
</gene>
<evidence type="ECO:0000256" key="5">
    <source>
        <dbReference type="SAM" id="MobiDB-lite"/>
    </source>
</evidence>
<dbReference type="OrthoDB" id="10039147at2759"/>
<dbReference type="AlphaFoldDB" id="A0A1E3PIY9"/>
<dbReference type="Pfam" id="PF07946">
    <property type="entry name" value="CCDC47"/>
    <property type="match status" value="1"/>
</dbReference>
<feature type="transmembrane region" description="Helical" evidence="6">
    <location>
        <begin position="25"/>
        <end position="42"/>
    </location>
</feature>
<dbReference type="GO" id="GO:0032469">
    <property type="term" value="P:endoplasmic reticulum calcium ion homeostasis"/>
    <property type="evidence" value="ECO:0007669"/>
    <property type="project" value="InterPro"/>
</dbReference>
<dbReference type="PANTHER" id="PTHR12883">
    <property type="entry name" value="ADIPOCYTE-SPECIFIC PROTEIN 4-RELATED"/>
    <property type="match status" value="1"/>
</dbReference>
<proteinExistence type="predicted"/>
<dbReference type="GO" id="GO:0005509">
    <property type="term" value="F:calcium ion binding"/>
    <property type="evidence" value="ECO:0007669"/>
    <property type="project" value="InterPro"/>
</dbReference>
<feature type="region of interest" description="Disordered" evidence="5">
    <location>
        <begin position="312"/>
        <end position="352"/>
    </location>
</feature>
<evidence type="ECO:0000256" key="3">
    <source>
        <dbReference type="ARBA" id="ARBA00022989"/>
    </source>
</evidence>
<name>A0A1E3PIY9_9ASCO</name>
<dbReference type="Proteomes" id="UP000095009">
    <property type="component" value="Unassembled WGS sequence"/>
</dbReference>
<dbReference type="InterPro" id="IPR012879">
    <property type="entry name" value="CCDC47"/>
</dbReference>
<evidence type="ECO:0000313" key="8">
    <source>
        <dbReference type="Proteomes" id="UP000095009"/>
    </source>
</evidence>
<keyword evidence="3 6" id="KW-1133">Transmembrane helix</keyword>
<organism evidence="7 8">
    <name type="scientific">Nadsonia fulvescens var. elongata DSM 6958</name>
    <dbReference type="NCBI Taxonomy" id="857566"/>
    <lineage>
        <taxon>Eukaryota</taxon>
        <taxon>Fungi</taxon>
        <taxon>Dikarya</taxon>
        <taxon>Ascomycota</taxon>
        <taxon>Saccharomycotina</taxon>
        <taxon>Dipodascomycetes</taxon>
        <taxon>Dipodascales</taxon>
        <taxon>Dipodascales incertae sedis</taxon>
        <taxon>Nadsonia</taxon>
    </lineage>
</organism>
<feature type="compositionally biased region" description="Basic and acidic residues" evidence="5">
    <location>
        <begin position="328"/>
        <end position="343"/>
    </location>
</feature>
<protein>
    <submittedName>
        <fullName evidence="7">DUF1682-domain-containing protein</fullName>
    </submittedName>
</protein>
<accession>A0A1E3PIY9</accession>
<dbReference type="PANTHER" id="PTHR12883:SF0">
    <property type="entry name" value="PAT COMPLEX SUBUNIT CCDC47"/>
    <property type="match status" value="1"/>
</dbReference>
<dbReference type="GO" id="GO:0005783">
    <property type="term" value="C:endoplasmic reticulum"/>
    <property type="evidence" value="ECO:0007669"/>
    <property type="project" value="InterPro"/>
</dbReference>
<evidence type="ECO:0000256" key="6">
    <source>
        <dbReference type="SAM" id="Phobius"/>
    </source>
</evidence>
<dbReference type="GO" id="GO:0016020">
    <property type="term" value="C:membrane"/>
    <property type="evidence" value="ECO:0007669"/>
    <property type="project" value="UniProtKB-SubCell"/>
</dbReference>
<sequence>MPVNDEWTDIGLLGRITTYNWKSEIIIVGLIAAYVCLHYFGVSLNQKKADAWFASHEPTLAKQFYQVGVTPVGAANQKHFEKDSPTEFSTYATGRVNIANFIARIELKGRHNLVVLALEYIISFFFTIPAPVDRVEIRINPSNDAQVEDFIFAVVNKDGMNDARQDNYYLSLTRTSDSDKLPINFVFMSESAEITETVFSRELKAAVKGAENVLEYLAITDLPVDRPNTLEGLKPQPRIILKTKLPTTEEEYKVSSRIIEAALNLVDSLASKAKWRPEVAKKIMATREAETKKIQKTLDAAKAEELAAKKLEAKKEQAQQSANLSPEAQRKAEQKRKEKEQRKLKSKQSKRM</sequence>
<keyword evidence="4 6" id="KW-0472">Membrane</keyword>
<comment type="subcellular location">
    <subcellularLocation>
        <location evidence="1">Membrane</location>
        <topology evidence="1">Single-pass membrane protein</topology>
    </subcellularLocation>
</comment>
<dbReference type="STRING" id="857566.A0A1E3PIY9"/>
<evidence type="ECO:0000313" key="7">
    <source>
        <dbReference type="EMBL" id="ODQ65260.1"/>
    </source>
</evidence>
<evidence type="ECO:0000256" key="2">
    <source>
        <dbReference type="ARBA" id="ARBA00022692"/>
    </source>
</evidence>
<keyword evidence="2 6" id="KW-0812">Transmembrane</keyword>
<reference evidence="7 8" key="1">
    <citation type="journal article" date="2016" name="Proc. Natl. Acad. Sci. U.S.A.">
        <title>Comparative genomics of biotechnologically important yeasts.</title>
        <authorList>
            <person name="Riley R."/>
            <person name="Haridas S."/>
            <person name="Wolfe K.H."/>
            <person name="Lopes M.R."/>
            <person name="Hittinger C.T."/>
            <person name="Goeker M."/>
            <person name="Salamov A.A."/>
            <person name="Wisecaver J.H."/>
            <person name="Long T.M."/>
            <person name="Calvey C.H."/>
            <person name="Aerts A.L."/>
            <person name="Barry K.W."/>
            <person name="Choi C."/>
            <person name="Clum A."/>
            <person name="Coughlan A.Y."/>
            <person name="Deshpande S."/>
            <person name="Douglass A.P."/>
            <person name="Hanson S.J."/>
            <person name="Klenk H.-P."/>
            <person name="LaButti K.M."/>
            <person name="Lapidus A."/>
            <person name="Lindquist E.A."/>
            <person name="Lipzen A.M."/>
            <person name="Meier-Kolthoff J.P."/>
            <person name="Ohm R.A."/>
            <person name="Otillar R.P."/>
            <person name="Pangilinan J.L."/>
            <person name="Peng Y."/>
            <person name="Rokas A."/>
            <person name="Rosa C.A."/>
            <person name="Scheuner C."/>
            <person name="Sibirny A.A."/>
            <person name="Slot J.C."/>
            <person name="Stielow J.B."/>
            <person name="Sun H."/>
            <person name="Kurtzman C.P."/>
            <person name="Blackwell M."/>
            <person name="Grigoriev I.V."/>
            <person name="Jeffries T.W."/>
        </authorList>
    </citation>
    <scope>NUCLEOTIDE SEQUENCE [LARGE SCALE GENOMIC DNA]</scope>
    <source>
        <strain evidence="7 8">DSM 6958</strain>
    </source>
</reference>
<evidence type="ECO:0000256" key="1">
    <source>
        <dbReference type="ARBA" id="ARBA00004167"/>
    </source>
</evidence>
<dbReference type="EMBL" id="KV454410">
    <property type="protein sequence ID" value="ODQ65260.1"/>
    <property type="molecule type" value="Genomic_DNA"/>
</dbReference>
<evidence type="ECO:0000256" key="4">
    <source>
        <dbReference type="ARBA" id="ARBA00023136"/>
    </source>
</evidence>